<dbReference type="Pfam" id="PF00271">
    <property type="entry name" value="Helicase_C"/>
    <property type="match status" value="1"/>
</dbReference>
<dbReference type="Pfam" id="PF17757">
    <property type="entry name" value="UvrB_inter"/>
    <property type="match status" value="1"/>
</dbReference>
<keyword evidence="2 9" id="KW-0547">Nucleotide-binding</keyword>
<dbReference type="PROSITE" id="PS51194">
    <property type="entry name" value="HELICASE_CTER"/>
    <property type="match status" value="1"/>
</dbReference>
<keyword evidence="4 9" id="KW-0378">Hydrolase</keyword>
<dbReference type="SMART" id="SM01058">
    <property type="entry name" value="CarD_TRCF"/>
    <property type="match status" value="1"/>
</dbReference>
<accession>A0A934I9M5</accession>
<evidence type="ECO:0000256" key="6">
    <source>
        <dbReference type="ARBA" id="ARBA00022840"/>
    </source>
</evidence>
<dbReference type="SUPFAM" id="SSF141259">
    <property type="entry name" value="CarD-like"/>
    <property type="match status" value="1"/>
</dbReference>
<dbReference type="GO" id="GO:0016787">
    <property type="term" value="F:hydrolase activity"/>
    <property type="evidence" value="ECO:0007669"/>
    <property type="project" value="UniProtKB-KW"/>
</dbReference>
<keyword evidence="5" id="KW-0347">Helicase</keyword>
<organism evidence="12 13">
    <name type="scientific">Palleronia pontilimi</name>
    <dbReference type="NCBI Taxonomy" id="1964209"/>
    <lineage>
        <taxon>Bacteria</taxon>
        <taxon>Pseudomonadati</taxon>
        <taxon>Pseudomonadota</taxon>
        <taxon>Alphaproteobacteria</taxon>
        <taxon>Rhodobacterales</taxon>
        <taxon>Roseobacteraceae</taxon>
        <taxon>Palleronia</taxon>
    </lineage>
</organism>
<keyword evidence="3 9" id="KW-0227">DNA damage</keyword>
<dbReference type="GO" id="GO:0003678">
    <property type="term" value="F:DNA helicase activity"/>
    <property type="evidence" value="ECO:0007669"/>
    <property type="project" value="TreeGrafter"/>
</dbReference>
<dbReference type="GO" id="GO:0006355">
    <property type="term" value="P:regulation of DNA-templated transcription"/>
    <property type="evidence" value="ECO:0007669"/>
    <property type="project" value="UniProtKB-UniRule"/>
</dbReference>
<dbReference type="SUPFAM" id="SSF143517">
    <property type="entry name" value="TRCF domain-like"/>
    <property type="match status" value="1"/>
</dbReference>
<dbReference type="RefSeq" id="WP_198916141.1">
    <property type="nucleotide sequence ID" value="NZ_JAEKPD010000008.1"/>
</dbReference>
<comment type="function">
    <text evidence="9">Couples transcription and DNA repair by recognizing RNA polymerase (RNAP) stalled at DNA lesions. Mediates ATP-dependent release of RNAP and its truncated transcript from the DNA, and recruitment of nucleotide excision repair machinery to the damaged site.</text>
</comment>
<dbReference type="Gene3D" id="3.90.1150.50">
    <property type="entry name" value="Transcription-repair-coupling factor, D7 domain"/>
    <property type="match status" value="1"/>
</dbReference>
<dbReference type="InterPro" id="IPR037235">
    <property type="entry name" value="TRCF-like_C_D7"/>
</dbReference>
<dbReference type="AlphaFoldDB" id="A0A934I9M5"/>
<dbReference type="InterPro" id="IPR041471">
    <property type="entry name" value="UvrB_inter"/>
</dbReference>
<dbReference type="HAMAP" id="MF_00969">
    <property type="entry name" value="TRCF"/>
    <property type="match status" value="1"/>
</dbReference>
<dbReference type="Pfam" id="PF02559">
    <property type="entry name" value="CarD_TRCF_RID"/>
    <property type="match status" value="1"/>
</dbReference>
<dbReference type="NCBIfam" id="TIGR00580">
    <property type="entry name" value="mfd"/>
    <property type="match status" value="1"/>
</dbReference>
<sequence>MAEQTYITMGGAPEGFDAALILRELRKSDGHLVHVARDDKRLAALQQALAFYDPGLPVFTFPAWDCLPYDRTSPNADISAQRMATLAALAHGMPKRFVLLTTVNAATQRIPAKATLKDAAFIAQVGKRIDEDALRTFFVRMGFTQAPTVMEPGDYAIRGGIIDVWPPGEGGPVRLDLFGDTLDGARRFDPATQRTTDKLDQVELAPVSEVILDESAITRFRQAYRIEFGAAGTDDPLYEAVSAGKKHAGIEHWLGFFQDDLETIFDYLPDATICLDDQVTPARLARWEMVTDAYDNRHDAMTKKGRVDSVYKPAPPGLLYMDDSAWEAATSGHRTLRFHPLPQASGPGVVDAGGRIGRNFAPERQQENVSLFGALADHIEAKRKVGQVVVASYSEGARERLSGLLEDEDLSGMTEISDFRDVPDGKGGLFLAVWGLEHGFEGPHGDARLTVISEQDVLGDRLIRKSPKKRRAENFLTEAQSLSPGDLVVHVDHGVGRYHGLEIVQALGAAHECIHLEYAEGARLYLPVENIELLSRYGHEEGLLDKLGGGAWQAKKARLKERIREIADRLIRVAAERLLRKAPVLDPPDHAWEDFSARFPYDETEDQMRAIEDVMADMASGTPMDRLIVGDVGFGKTEVAMRAAFIAAMSGTQVAVIAPTTLLARQHYKSFSERFRGFPVEVRQLSRFVSKKDSDLARERMASGQCDIVIGTHALLAKSVKFKNLGLLVIDEEQHFGVNHKERLKQLRSDVHVLTLTATPIPRTLQLSLTGVRDLSIIGTPPVDRLAIRTYVSEFDALTIREALLREHYRGGQSFFVVPRIKDLPEMEEFLKTEVPEVTYLVANGQMAAGELDDRMNAFYDGAYDVLLATTIVESGLDIPTANTMVIHRADMFGLAQLYQIRGRVGRAKTRAYAYLTTKPRAKLTATAEKRLRVLGSLDSLGAGFTLASQDLDIRGAGNLVGEEQSGQIKEVGYELYQSMLEEAIAKLKSGELEGIDGLGDVGDWSPQINLGVAVLIPEAYVPDLDVRLGLYRRLSDLTTKVELEGFAAELIDRFGKLPKEVNTLLLVVRIKAECKRAGIAKLDAGPKGATIQFHNDKFANPEGLVKFINDQDGLAKVRDNKIVVRRDWKKDSDKIKGAFAIAQDMRRALDVGKDRPQKT</sequence>
<dbReference type="InterPro" id="IPR001650">
    <property type="entry name" value="Helicase_C-like"/>
</dbReference>
<dbReference type="SMART" id="SM00490">
    <property type="entry name" value="HELICc"/>
    <property type="match status" value="1"/>
</dbReference>
<dbReference type="InterPro" id="IPR011545">
    <property type="entry name" value="DEAD/DEAH_box_helicase_dom"/>
</dbReference>
<evidence type="ECO:0000256" key="9">
    <source>
        <dbReference type="HAMAP-Rule" id="MF_00969"/>
    </source>
</evidence>
<dbReference type="SMART" id="SM00982">
    <property type="entry name" value="TRCF"/>
    <property type="match status" value="1"/>
</dbReference>
<dbReference type="EMBL" id="JAEKPD010000008">
    <property type="protein sequence ID" value="MBJ3762968.1"/>
    <property type="molecule type" value="Genomic_DNA"/>
</dbReference>
<keyword evidence="8 9" id="KW-0234">DNA repair</keyword>
<dbReference type="PANTHER" id="PTHR47964:SF1">
    <property type="entry name" value="ATP-DEPENDENT DNA HELICASE HOMOLOG RECG, CHLOROPLASTIC"/>
    <property type="match status" value="1"/>
</dbReference>
<evidence type="ECO:0000256" key="1">
    <source>
        <dbReference type="ARBA" id="ARBA00022490"/>
    </source>
</evidence>
<keyword evidence="6 9" id="KW-0067">ATP-binding</keyword>
<evidence type="ECO:0000256" key="2">
    <source>
        <dbReference type="ARBA" id="ARBA00022741"/>
    </source>
</evidence>
<dbReference type="Pfam" id="PF03461">
    <property type="entry name" value="TRCF"/>
    <property type="match status" value="1"/>
</dbReference>
<protein>
    <recommendedName>
        <fullName evidence="9">Transcription-repair-coupling factor</fullName>
        <shortName evidence="9">TRCF</shortName>
        <ecNumber evidence="9">3.6.4.-</ecNumber>
    </recommendedName>
</protein>
<dbReference type="SUPFAM" id="SSF52540">
    <property type="entry name" value="P-loop containing nucleoside triphosphate hydrolases"/>
    <property type="match status" value="4"/>
</dbReference>
<reference evidence="12" key="1">
    <citation type="submission" date="2020-12" db="EMBL/GenBank/DDBJ databases">
        <title>Bacterial taxonomy.</title>
        <authorList>
            <person name="Pan X."/>
        </authorList>
    </citation>
    <scope>NUCLEOTIDE SEQUENCE</scope>
    <source>
        <strain evidence="12">KCTC 52957</strain>
    </source>
</reference>
<dbReference type="InterPro" id="IPR003711">
    <property type="entry name" value="CarD-like/TRCF_RID"/>
</dbReference>
<proteinExistence type="inferred from homology"/>
<dbReference type="Gene3D" id="3.40.50.300">
    <property type="entry name" value="P-loop containing nucleotide triphosphate hydrolases"/>
    <property type="match status" value="2"/>
</dbReference>
<evidence type="ECO:0000259" key="10">
    <source>
        <dbReference type="PROSITE" id="PS51192"/>
    </source>
</evidence>
<dbReference type="EC" id="3.6.4.-" evidence="9"/>
<feature type="domain" description="Helicase ATP-binding" evidence="10">
    <location>
        <begin position="617"/>
        <end position="778"/>
    </location>
</feature>
<keyword evidence="13" id="KW-1185">Reference proteome</keyword>
<gene>
    <name evidence="9 12" type="primary">mfd</name>
    <name evidence="12" type="ORF">ILP92_09455</name>
</gene>
<evidence type="ECO:0000256" key="8">
    <source>
        <dbReference type="ARBA" id="ARBA00023204"/>
    </source>
</evidence>
<evidence type="ECO:0000313" key="13">
    <source>
        <dbReference type="Proteomes" id="UP000642488"/>
    </source>
</evidence>
<comment type="subcellular location">
    <subcellularLocation>
        <location evidence="9">Cytoplasm</location>
    </subcellularLocation>
</comment>
<dbReference type="InterPro" id="IPR005118">
    <property type="entry name" value="TRCF_C"/>
</dbReference>
<dbReference type="InterPro" id="IPR004576">
    <property type="entry name" value="Mfd"/>
</dbReference>
<dbReference type="Gene3D" id="3.40.50.11180">
    <property type="match status" value="1"/>
</dbReference>
<dbReference type="GO" id="GO:0005737">
    <property type="term" value="C:cytoplasm"/>
    <property type="evidence" value="ECO:0007669"/>
    <property type="project" value="UniProtKB-SubCell"/>
</dbReference>
<dbReference type="InterPro" id="IPR047112">
    <property type="entry name" value="RecG/Mfd"/>
</dbReference>
<dbReference type="GO" id="GO:0000716">
    <property type="term" value="P:transcription-coupled nucleotide-excision repair, DNA damage recognition"/>
    <property type="evidence" value="ECO:0007669"/>
    <property type="project" value="UniProtKB-UniRule"/>
</dbReference>
<dbReference type="Gene3D" id="2.40.10.170">
    <property type="match status" value="1"/>
</dbReference>
<keyword evidence="7 9" id="KW-0238">DNA-binding</keyword>
<dbReference type="Gene3D" id="3.30.2060.10">
    <property type="entry name" value="Penicillin-binding protein 1b domain"/>
    <property type="match status" value="1"/>
</dbReference>
<evidence type="ECO:0000256" key="3">
    <source>
        <dbReference type="ARBA" id="ARBA00022763"/>
    </source>
</evidence>
<dbReference type="PANTHER" id="PTHR47964">
    <property type="entry name" value="ATP-DEPENDENT DNA HELICASE HOMOLOG RECG, CHLOROPLASTIC"/>
    <property type="match status" value="1"/>
</dbReference>
<comment type="similarity">
    <text evidence="9">In the N-terminal section; belongs to the UvrB family.</text>
</comment>
<comment type="caution">
    <text evidence="12">The sequence shown here is derived from an EMBL/GenBank/DDBJ whole genome shotgun (WGS) entry which is preliminary data.</text>
</comment>
<dbReference type="InterPro" id="IPR036101">
    <property type="entry name" value="CarD-like/TRCF_RID_sf"/>
</dbReference>
<dbReference type="Pfam" id="PF00270">
    <property type="entry name" value="DEAD"/>
    <property type="match status" value="1"/>
</dbReference>
<dbReference type="Proteomes" id="UP000642488">
    <property type="component" value="Unassembled WGS sequence"/>
</dbReference>
<dbReference type="CDD" id="cd17991">
    <property type="entry name" value="DEXHc_TRCF"/>
    <property type="match status" value="1"/>
</dbReference>
<name>A0A934I9M5_9RHOB</name>
<dbReference type="GO" id="GO:0003684">
    <property type="term" value="F:damaged DNA binding"/>
    <property type="evidence" value="ECO:0007669"/>
    <property type="project" value="InterPro"/>
</dbReference>
<evidence type="ECO:0000256" key="4">
    <source>
        <dbReference type="ARBA" id="ARBA00022801"/>
    </source>
</evidence>
<evidence type="ECO:0000256" key="5">
    <source>
        <dbReference type="ARBA" id="ARBA00022806"/>
    </source>
</evidence>
<feature type="domain" description="Helicase C-terminal" evidence="11">
    <location>
        <begin position="799"/>
        <end position="953"/>
    </location>
</feature>
<evidence type="ECO:0000259" key="11">
    <source>
        <dbReference type="PROSITE" id="PS51194"/>
    </source>
</evidence>
<keyword evidence="1 9" id="KW-0963">Cytoplasm</keyword>
<dbReference type="SMART" id="SM00487">
    <property type="entry name" value="DEXDc"/>
    <property type="match status" value="1"/>
</dbReference>
<dbReference type="PROSITE" id="PS51192">
    <property type="entry name" value="HELICASE_ATP_BIND_1"/>
    <property type="match status" value="1"/>
</dbReference>
<dbReference type="GO" id="GO:0005524">
    <property type="term" value="F:ATP binding"/>
    <property type="evidence" value="ECO:0007669"/>
    <property type="project" value="UniProtKB-UniRule"/>
</dbReference>
<evidence type="ECO:0000313" key="12">
    <source>
        <dbReference type="EMBL" id="MBJ3762968.1"/>
    </source>
</evidence>
<evidence type="ECO:0000256" key="7">
    <source>
        <dbReference type="ARBA" id="ARBA00023125"/>
    </source>
</evidence>
<comment type="similarity">
    <text evidence="9">In the C-terminal section; belongs to the helicase family. RecG subfamily.</text>
</comment>
<dbReference type="InterPro" id="IPR014001">
    <property type="entry name" value="Helicase_ATP-bd"/>
</dbReference>
<dbReference type="InterPro" id="IPR027417">
    <property type="entry name" value="P-loop_NTPase"/>
</dbReference>